<feature type="region of interest" description="Disordered" evidence="1">
    <location>
        <begin position="1"/>
        <end position="63"/>
    </location>
</feature>
<organism evidence="2 3">
    <name type="scientific">Archangium gephyra</name>
    <dbReference type="NCBI Taxonomy" id="48"/>
    <lineage>
        <taxon>Bacteria</taxon>
        <taxon>Pseudomonadati</taxon>
        <taxon>Myxococcota</taxon>
        <taxon>Myxococcia</taxon>
        <taxon>Myxococcales</taxon>
        <taxon>Cystobacterineae</taxon>
        <taxon>Archangiaceae</taxon>
        <taxon>Archangium</taxon>
    </lineage>
</organism>
<accession>A0AAC8TCQ0</accession>
<evidence type="ECO:0000313" key="3">
    <source>
        <dbReference type="Proteomes" id="UP000035579"/>
    </source>
</evidence>
<proteinExistence type="predicted"/>
<feature type="compositionally biased region" description="Basic and acidic residues" evidence="1">
    <location>
        <begin position="1"/>
        <end position="13"/>
    </location>
</feature>
<name>A0AAC8TCQ0_9BACT</name>
<reference evidence="2 3" key="1">
    <citation type="submission" date="2015-05" db="EMBL/GenBank/DDBJ databases">
        <title>Genome assembly of Archangium gephyra DSM 2261.</title>
        <authorList>
            <person name="Sharma G."/>
            <person name="Subramanian S."/>
        </authorList>
    </citation>
    <scope>NUCLEOTIDE SEQUENCE [LARGE SCALE GENOMIC DNA]</scope>
    <source>
        <strain evidence="2 3">DSM 2261</strain>
    </source>
</reference>
<dbReference type="KEGG" id="age:AA314_02613"/>
<protein>
    <submittedName>
        <fullName evidence="2">Uncharacterized protein</fullName>
    </submittedName>
</protein>
<dbReference type="Proteomes" id="UP000035579">
    <property type="component" value="Chromosome"/>
</dbReference>
<evidence type="ECO:0000256" key="1">
    <source>
        <dbReference type="SAM" id="MobiDB-lite"/>
    </source>
</evidence>
<dbReference type="EMBL" id="CP011509">
    <property type="protein sequence ID" value="AKJ00987.1"/>
    <property type="molecule type" value="Genomic_DNA"/>
</dbReference>
<sequence length="63" mass="6796">MPRRGGPEGDVLRGTRRGAHAEGQTPTVAGEPLRGKGGRRRKREGNSRDEEPPPPRTGAREPS</sequence>
<dbReference type="AlphaFoldDB" id="A0AAC8TCQ0"/>
<feature type="compositionally biased region" description="Basic and acidic residues" evidence="1">
    <location>
        <begin position="44"/>
        <end position="63"/>
    </location>
</feature>
<gene>
    <name evidence="2" type="ORF">AA314_02613</name>
</gene>
<evidence type="ECO:0000313" key="2">
    <source>
        <dbReference type="EMBL" id="AKJ00987.1"/>
    </source>
</evidence>